<dbReference type="NCBIfam" id="TIGR03083">
    <property type="entry name" value="maleylpyruvate isomerase family mycothiol-dependent enzyme"/>
    <property type="match status" value="1"/>
</dbReference>
<dbReference type="InterPro" id="IPR034660">
    <property type="entry name" value="DinB/YfiT-like"/>
</dbReference>
<dbReference type="EMBL" id="CP001737">
    <property type="protein sequence ID" value="ACV80310.1"/>
    <property type="molecule type" value="Genomic_DNA"/>
</dbReference>
<dbReference type="OrthoDB" id="5185819at2"/>
<keyword evidence="3" id="KW-1185">Reference proteome</keyword>
<dbReference type="Proteomes" id="UP000002218">
    <property type="component" value="Chromosome"/>
</dbReference>
<gene>
    <name evidence="2" type="ordered locus">Namu_4018</name>
</gene>
<dbReference type="eggNOG" id="ENOG5032B92">
    <property type="taxonomic scope" value="Bacteria"/>
</dbReference>
<dbReference type="HOGENOM" id="CLU_051661_2_0_11"/>
<feature type="domain" description="Mycothiol-dependent maleylpyruvate isomerase metal-binding" evidence="1">
    <location>
        <begin position="9"/>
        <end position="130"/>
    </location>
</feature>
<proteinExistence type="predicted"/>
<accession>C8XHK7</accession>
<sequence length="196" mass="20310">MTPLDLMPAATTLGWLVQQVPDERLGDPTPCPEYAVGDLLDHIGGLALAFTAAAGKIDGPLTSSAPDPAATRLPADWRTRIPADLVALGAAWRDPAAWTGMSKAGGVSMPGEVTALVALDEIVVHGWDLAVAIGRPYEVEPDLLPPLHAFVSSFGADPATRGTIFGPIIAVPPTASALDQVLGLTGRDPGWSAPRR</sequence>
<dbReference type="SUPFAM" id="SSF109854">
    <property type="entry name" value="DinB/YfiT-like putative metalloenzymes"/>
    <property type="match status" value="1"/>
</dbReference>
<evidence type="ECO:0000313" key="2">
    <source>
        <dbReference type="EMBL" id="ACV80310.1"/>
    </source>
</evidence>
<dbReference type="GO" id="GO:0046872">
    <property type="term" value="F:metal ion binding"/>
    <property type="evidence" value="ECO:0007669"/>
    <property type="project" value="InterPro"/>
</dbReference>
<evidence type="ECO:0000259" key="1">
    <source>
        <dbReference type="Pfam" id="PF11716"/>
    </source>
</evidence>
<protein>
    <recommendedName>
        <fullName evidence="1">Mycothiol-dependent maleylpyruvate isomerase metal-binding domain-containing protein</fullName>
    </recommendedName>
</protein>
<dbReference type="KEGG" id="nml:Namu_4018"/>
<dbReference type="AlphaFoldDB" id="C8XHK7"/>
<dbReference type="InterPro" id="IPR017517">
    <property type="entry name" value="Maleyloyr_isom"/>
</dbReference>
<name>C8XHK7_NAKMY</name>
<dbReference type="InParanoid" id="C8XHK7"/>
<reference evidence="2 3" key="2">
    <citation type="journal article" date="2010" name="Stand. Genomic Sci.">
        <title>Complete genome sequence of Nakamurella multipartita type strain (Y-104).</title>
        <authorList>
            <person name="Tice H."/>
            <person name="Mayilraj S."/>
            <person name="Sims D."/>
            <person name="Lapidus A."/>
            <person name="Nolan M."/>
            <person name="Lucas S."/>
            <person name="Glavina Del Rio T."/>
            <person name="Copeland A."/>
            <person name="Cheng J.F."/>
            <person name="Meincke L."/>
            <person name="Bruce D."/>
            <person name="Goodwin L."/>
            <person name="Pitluck S."/>
            <person name="Ivanova N."/>
            <person name="Mavromatis K."/>
            <person name="Ovchinnikova G."/>
            <person name="Pati A."/>
            <person name="Chen A."/>
            <person name="Palaniappan K."/>
            <person name="Land M."/>
            <person name="Hauser L."/>
            <person name="Chang Y.J."/>
            <person name="Jeffries C.D."/>
            <person name="Detter J.C."/>
            <person name="Brettin T."/>
            <person name="Rohde M."/>
            <person name="Goker M."/>
            <person name="Bristow J."/>
            <person name="Eisen J.A."/>
            <person name="Markowitz V."/>
            <person name="Hugenholtz P."/>
            <person name="Kyrpides N.C."/>
            <person name="Klenk H.P."/>
            <person name="Chen F."/>
        </authorList>
    </citation>
    <scope>NUCLEOTIDE SEQUENCE [LARGE SCALE GENOMIC DNA]</scope>
    <source>
        <strain evidence="3">ATCC 700099 / DSM 44233 / CIP 104796 / JCM 9543 / NBRC 105858 / Y-104</strain>
    </source>
</reference>
<reference evidence="3" key="1">
    <citation type="submission" date="2009-09" db="EMBL/GenBank/DDBJ databases">
        <title>The complete genome of Nakamurella multipartita DSM 44233.</title>
        <authorList>
            <consortium name="US DOE Joint Genome Institute (JGI-PGF)"/>
            <person name="Lucas S."/>
            <person name="Copeland A."/>
            <person name="Lapidus A."/>
            <person name="Glavina del Rio T."/>
            <person name="Dalin E."/>
            <person name="Tice H."/>
            <person name="Bruce D."/>
            <person name="Goodwin L."/>
            <person name="Pitluck S."/>
            <person name="Kyrpides N."/>
            <person name="Mavromatis K."/>
            <person name="Ivanova N."/>
            <person name="Ovchinnikova G."/>
            <person name="Sims D."/>
            <person name="Meincke L."/>
            <person name="Brettin T."/>
            <person name="Detter J.C."/>
            <person name="Han C."/>
            <person name="Larimer F."/>
            <person name="Land M."/>
            <person name="Hauser L."/>
            <person name="Markowitz V."/>
            <person name="Cheng J.-F."/>
            <person name="Hugenholtz P."/>
            <person name="Woyke T."/>
            <person name="Wu D."/>
            <person name="Klenk H.-P."/>
            <person name="Eisen J.A."/>
        </authorList>
    </citation>
    <scope>NUCLEOTIDE SEQUENCE [LARGE SCALE GENOMIC DNA]</scope>
    <source>
        <strain evidence="3">ATCC 700099 / DSM 44233 / CIP 104796 / JCM 9543 / NBRC 105858 / Y-104</strain>
    </source>
</reference>
<dbReference type="Pfam" id="PF11716">
    <property type="entry name" value="MDMPI_N"/>
    <property type="match status" value="1"/>
</dbReference>
<organism evidence="2 3">
    <name type="scientific">Nakamurella multipartita (strain ATCC 700099 / DSM 44233 / CIP 104796 / JCM 9543 / NBRC 105858 / Y-104)</name>
    <name type="common">Microsphaera multipartita</name>
    <dbReference type="NCBI Taxonomy" id="479431"/>
    <lineage>
        <taxon>Bacteria</taxon>
        <taxon>Bacillati</taxon>
        <taxon>Actinomycetota</taxon>
        <taxon>Actinomycetes</taxon>
        <taxon>Nakamurellales</taxon>
        <taxon>Nakamurellaceae</taxon>
        <taxon>Nakamurella</taxon>
    </lineage>
</organism>
<dbReference type="Gene3D" id="1.20.120.450">
    <property type="entry name" value="dinb family like domain"/>
    <property type="match status" value="1"/>
</dbReference>
<evidence type="ECO:0000313" key="3">
    <source>
        <dbReference type="Proteomes" id="UP000002218"/>
    </source>
</evidence>
<dbReference type="InterPro" id="IPR024344">
    <property type="entry name" value="MDMPI_metal-binding"/>
</dbReference>
<dbReference type="STRING" id="479431.Namu_4018"/>
<dbReference type="InterPro" id="IPR017520">
    <property type="entry name" value="CHP03086"/>
</dbReference>
<dbReference type="RefSeq" id="WP_015749135.1">
    <property type="nucleotide sequence ID" value="NC_013235.1"/>
</dbReference>
<dbReference type="NCBIfam" id="TIGR03086">
    <property type="entry name" value="TIGR03086 family metal-binding protein"/>
    <property type="match status" value="1"/>
</dbReference>